<dbReference type="OrthoDB" id="187496at2157"/>
<evidence type="ECO:0000313" key="3">
    <source>
        <dbReference type="EMBL" id="SDD23838.1"/>
    </source>
</evidence>
<keyword evidence="5" id="KW-1185">Reference proteome</keyword>
<feature type="transmembrane region" description="Helical" evidence="1">
    <location>
        <begin position="111"/>
        <end position="134"/>
    </location>
</feature>
<evidence type="ECO:0000313" key="5">
    <source>
        <dbReference type="Proteomes" id="UP000199320"/>
    </source>
</evidence>
<protein>
    <recommendedName>
        <fullName evidence="2">DUF5658 domain-containing protein</fullName>
    </recommendedName>
</protein>
<proteinExistence type="predicted"/>
<evidence type="ECO:0000256" key="1">
    <source>
        <dbReference type="SAM" id="Phobius"/>
    </source>
</evidence>
<reference evidence="5 6" key="1">
    <citation type="submission" date="2016-10" db="EMBL/GenBank/DDBJ databases">
        <authorList>
            <person name="Varghese N."/>
            <person name="Submissions S."/>
        </authorList>
    </citation>
    <scope>NUCLEOTIDE SEQUENCE [LARGE SCALE GENOMIC DNA]</scope>
    <source>
        <strain evidence="3 6">CDM_1</strain>
        <strain evidence="5">CDM_6</strain>
    </source>
</reference>
<keyword evidence="1" id="KW-0472">Membrane</keyword>
<organism evidence="4 5">
    <name type="scientific">Natrinema hispanicum</name>
    <dbReference type="NCBI Taxonomy" id="392421"/>
    <lineage>
        <taxon>Archaea</taxon>
        <taxon>Methanobacteriati</taxon>
        <taxon>Methanobacteriota</taxon>
        <taxon>Stenosarchaea group</taxon>
        <taxon>Halobacteria</taxon>
        <taxon>Halobacteriales</taxon>
        <taxon>Natrialbaceae</taxon>
        <taxon>Natrinema</taxon>
    </lineage>
</organism>
<dbReference type="Proteomes" id="UP000324021">
    <property type="component" value="Unassembled WGS sequence"/>
</dbReference>
<name>A0A1I0IUC6_9EURY</name>
<accession>A0A1I0IUC6</accession>
<sequence length="140" mass="14718">MDGTPIRRYLRALVAAIDDRQTDERTGIVNRTPTDRRLWLAVVVAIGADLGTTISGLAFGLEESNPAGVLVLDSVGVLGLLGLKALVVGFGLVVAAVVLQAPDRIAPDYVTLIVPAALASVWLLAATWNAYLLARVMIGT</sequence>
<dbReference type="Pfam" id="PF18902">
    <property type="entry name" value="DUF5658"/>
    <property type="match status" value="1"/>
</dbReference>
<evidence type="ECO:0000313" key="4">
    <source>
        <dbReference type="EMBL" id="SEU00170.1"/>
    </source>
</evidence>
<evidence type="ECO:0000259" key="2">
    <source>
        <dbReference type="Pfam" id="PF18902"/>
    </source>
</evidence>
<dbReference type="EMBL" id="FOIC01000025">
    <property type="protein sequence ID" value="SEU00170.1"/>
    <property type="molecule type" value="Genomic_DNA"/>
</dbReference>
<feature type="transmembrane region" description="Helical" evidence="1">
    <location>
        <begin position="81"/>
        <end position="99"/>
    </location>
</feature>
<feature type="transmembrane region" description="Helical" evidence="1">
    <location>
        <begin position="38"/>
        <end position="61"/>
    </location>
</feature>
<dbReference type="RefSeq" id="WP_092934855.1">
    <property type="nucleotide sequence ID" value="NZ_FMZP01000016.1"/>
</dbReference>
<dbReference type="AlphaFoldDB" id="A0A1I0IUC6"/>
<keyword evidence="1" id="KW-0812">Transmembrane</keyword>
<dbReference type="InterPro" id="IPR043717">
    <property type="entry name" value="DUF5658"/>
</dbReference>
<evidence type="ECO:0000313" key="6">
    <source>
        <dbReference type="Proteomes" id="UP000324021"/>
    </source>
</evidence>
<dbReference type="EMBL" id="FMZP01000016">
    <property type="protein sequence ID" value="SDD23838.1"/>
    <property type="molecule type" value="Genomic_DNA"/>
</dbReference>
<feature type="domain" description="DUF5658" evidence="2">
    <location>
        <begin position="41"/>
        <end position="134"/>
    </location>
</feature>
<dbReference type="Proteomes" id="UP000199320">
    <property type="component" value="Unassembled WGS sequence"/>
</dbReference>
<gene>
    <name evidence="4" type="ORF">SAMN04488694_12512</name>
    <name evidence="3" type="ORF">SAMN05192552_101621</name>
</gene>
<dbReference type="STRING" id="392421.SAMN04488694_12512"/>
<reference evidence="4" key="2">
    <citation type="submission" date="2016-10" db="EMBL/GenBank/DDBJ databases">
        <authorList>
            <person name="de Groot N.N."/>
        </authorList>
    </citation>
    <scope>NUCLEOTIDE SEQUENCE [LARGE SCALE GENOMIC DNA]</scope>
    <source>
        <strain evidence="4">CDM_6</strain>
    </source>
</reference>
<keyword evidence="1" id="KW-1133">Transmembrane helix</keyword>